<dbReference type="EMBL" id="JBITLV010000001">
    <property type="protein sequence ID" value="MFI7585732.1"/>
    <property type="molecule type" value="Genomic_DNA"/>
</dbReference>
<evidence type="ECO:0000256" key="1">
    <source>
        <dbReference type="SAM" id="MobiDB-lite"/>
    </source>
</evidence>
<organism evidence="2 3">
    <name type="scientific">Spongisporangium articulatum</name>
    <dbReference type="NCBI Taxonomy" id="3362603"/>
    <lineage>
        <taxon>Bacteria</taxon>
        <taxon>Bacillati</taxon>
        <taxon>Actinomycetota</taxon>
        <taxon>Actinomycetes</taxon>
        <taxon>Kineosporiales</taxon>
        <taxon>Kineosporiaceae</taxon>
        <taxon>Spongisporangium</taxon>
    </lineage>
</organism>
<dbReference type="RefSeq" id="WP_398274126.1">
    <property type="nucleotide sequence ID" value="NZ_JBITLV010000001.1"/>
</dbReference>
<comment type="caution">
    <text evidence="2">The sequence shown here is derived from an EMBL/GenBank/DDBJ whole genome shotgun (WGS) entry which is preliminary data.</text>
</comment>
<proteinExistence type="predicted"/>
<feature type="region of interest" description="Disordered" evidence="1">
    <location>
        <begin position="47"/>
        <end position="133"/>
    </location>
</feature>
<keyword evidence="3" id="KW-1185">Reference proteome</keyword>
<name>A0ABW8AHA1_9ACTN</name>
<reference evidence="2 3" key="1">
    <citation type="submission" date="2024-10" db="EMBL/GenBank/DDBJ databases">
        <title>The Natural Products Discovery Center: Release of the First 8490 Sequenced Strains for Exploring Actinobacteria Biosynthetic Diversity.</title>
        <authorList>
            <person name="Kalkreuter E."/>
            <person name="Kautsar S.A."/>
            <person name="Yang D."/>
            <person name="Bader C.D."/>
            <person name="Teijaro C.N."/>
            <person name="Fluegel L."/>
            <person name="Davis C.M."/>
            <person name="Simpson J.R."/>
            <person name="Lauterbach L."/>
            <person name="Steele A.D."/>
            <person name="Gui C."/>
            <person name="Meng S."/>
            <person name="Li G."/>
            <person name="Viehrig K."/>
            <person name="Ye F."/>
            <person name="Su P."/>
            <person name="Kiefer A.F."/>
            <person name="Nichols A."/>
            <person name="Cepeda A.J."/>
            <person name="Yan W."/>
            <person name="Fan B."/>
            <person name="Jiang Y."/>
            <person name="Adhikari A."/>
            <person name="Zheng C.-J."/>
            <person name="Schuster L."/>
            <person name="Cowan T.M."/>
            <person name="Smanski M.J."/>
            <person name="Chevrette M.G."/>
            <person name="De Carvalho L.P.S."/>
            <person name="Shen B."/>
        </authorList>
    </citation>
    <scope>NUCLEOTIDE SEQUENCE [LARGE SCALE GENOMIC DNA]</scope>
    <source>
        <strain evidence="2 3">NPDC049639</strain>
    </source>
</reference>
<evidence type="ECO:0000313" key="3">
    <source>
        <dbReference type="Proteomes" id="UP001612915"/>
    </source>
</evidence>
<feature type="compositionally biased region" description="Polar residues" evidence="1">
    <location>
        <begin position="87"/>
        <end position="100"/>
    </location>
</feature>
<feature type="compositionally biased region" description="Low complexity" evidence="1">
    <location>
        <begin position="71"/>
        <end position="86"/>
    </location>
</feature>
<sequence>MRYVGRHRAPRPLYLRRPVVGGVAIVLLLGGPALAYGTGSFGKTGNEGALPPAATSSAPDVVVPTDESVVPTSDPDPTAPTTAPSTGTVVETTVDSNGHVTTTTRTTTHSTKPPTTKPPKPTKTKDPDPPAISGLTVNVPATIASGGTLNGSATASGGTPGYTYDKVGGSGWVTVSGGGAIGGTAPTLAAGDDDQLYAVTVKVTDSKGQTKTVTAGGLVKAPEAPPPADPAA</sequence>
<evidence type="ECO:0000313" key="2">
    <source>
        <dbReference type="EMBL" id="MFI7585732.1"/>
    </source>
</evidence>
<protein>
    <submittedName>
        <fullName evidence="2">Uncharacterized protein</fullName>
    </submittedName>
</protein>
<gene>
    <name evidence="2" type="ORF">ACIB24_01510</name>
</gene>
<dbReference type="Proteomes" id="UP001612915">
    <property type="component" value="Unassembled WGS sequence"/>
</dbReference>
<accession>A0ABW8AHA1</accession>
<feature type="compositionally biased region" description="Low complexity" evidence="1">
    <location>
        <begin position="101"/>
        <end position="114"/>
    </location>
</feature>